<dbReference type="Pfam" id="PF24800">
    <property type="entry name" value="DUF7702"/>
    <property type="match status" value="1"/>
</dbReference>
<evidence type="ECO:0000256" key="2">
    <source>
        <dbReference type="SAM" id="Phobius"/>
    </source>
</evidence>
<organism evidence="4 5">
    <name type="scientific">Dothidotthia symphoricarpi CBS 119687</name>
    <dbReference type="NCBI Taxonomy" id="1392245"/>
    <lineage>
        <taxon>Eukaryota</taxon>
        <taxon>Fungi</taxon>
        <taxon>Dikarya</taxon>
        <taxon>Ascomycota</taxon>
        <taxon>Pezizomycotina</taxon>
        <taxon>Dothideomycetes</taxon>
        <taxon>Pleosporomycetidae</taxon>
        <taxon>Pleosporales</taxon>
        <taxon>Dothidotthiaceae</taxon>
        <taxon>Dothidotthia</taxon>
    </lineage>
</organism>
<feature type="compositionally biased region" description="Low complexity" evidence="1">
    <location>
        <begin position="404"/>
        <end position="424"/>
    </location>
</feature>
<evidence type="ECO:0000313" key="5">
    <source>
        <dbReference type="Proteomes" id="UP000799771"/>
    </source>
</evidence>
<proteinExistence type="predicted"/>
<evidence type="ECO:0000259" key="3">
    <source>
        <dbReference type="Pfam" id="PF24800"/>
    </source>
</evidence>
<dbReference type="Pfam" id="PF11309">
    <property type="entry name" value="DUF3112"/>
    <property type="match status" value="1"/>
</dbReference>
<feature type="transmembrane region" description="Helical" evidence="2">
    <location>
        <begin position="211"/>
        <end position="231"/>
    </location>
</feature>
<feature type="transmembrane region" description="Helical" evidence="2">
    <location>
        <begin position="135"/>
        <end position="160"/>
    </location>
</feature>
<gene>
    <name evidence="4" type="ORF">P153DRAFT_340461</name>
</gene>
<feature type="region of interest" description="Disordered" evidence="1">
    <location>
        <begin position="289"/>
        <end position="319"/>
    </location>
</feature>
<feature type="region of interest" description="Disordered" evidence="1">
    <location>
        <begin position="395"/>
        <end position="424"/>
    </location>
</feature>
<feature type="domain" description="DUF7702" evidence="3">
    <location>
        <begin position="65"/>
        <end position="188"/>
    </location>
</feature>
<feature type="transmembrane region" description="Helical" evidence="2">
    <location>
        <begin position="180"/>
        <end position="199"/>
    </location>
</feature>
<feature type="transmembrane region" description="Helical" evidence="2">
    <location>
        <begin position="95"/>
        <end position="115"/>
    </location>
</feature>
<evidence type="ECO:0000256" key="1">
    <source>
        <dbReference type="SAM" id="MobiDB-lite"/>
    </source>
</evidence>
<name>A0A6A6AC95_9PLEO</name>
<reference evidence="4" key="1">
    <citation type="journal article" date="2020" name="Stud. Mycol.">
        <title>101 Dothideomycetes genomes: a test case for predicting lifestyles and emergence of pathogens.</title>
        <authorList>
            <person name="Haridas S."/>
            <person name="Albert R."/>
            <person name="Binder M."/>
            <person name="Bloem J."/>
            <person name="Labutti K."/>
            <person name="Salamov A."/>
            <person name="Andreopoulos B."/>
            <person name="Baker S."/>
            <person name="Barry K."/>
            <person name="Bills G."/>
            <person name="Bluhm B."/>
            <person name="Cannon C."/>
            <person name="Castanera R."/>
            <person name="Culley D."/>
            <person name="Daum C."/>
            <person name="Ezra D."/>
            <person name="Gonzalez J."/>
            <person name="Henrissat B."/>
            <person name="Kuo A."/>
            <person name="Liang C."/>
            <person name="Lipzen A."/>
            <person name="Lutzoni F."/>
            <person name="Magnuson J."/>
            <person name="Mondo S."/>
            <person name="Nolan M."/>
            <person name="Ohm R."/>
            <person name="Pangilinan J."/>
            <person name="Park H.-J."/>
            <person name="Ramirez L."/>
            <person name="Alfaro M."/>
            <person name="Sun H."/>
            <person name="Tritt A."/>
            <person name="Yoshinaga Y."/>
            <person name="Zwiers L.-H."/>
            <person name="Turgeon B."/>
            <person name="Goodwin S."/>
            <person name="Spatafora J."/>
            <person name="Crous P."/>
            <person name="Grigoriev I."/>
        </authorList>
    </citation>
    <scope>NUCLEOTIDE SEQUENCE</scope>
    <source>
        <strain evidence="4">CBS 119687</strain>
    </source>
</reference>
<dbReference type="OrthoDB" id="3357002at2759"/>
<dbReference type="PANTHER" id="PTHR35184">
    <property type="entry name" value="YALI0C10208P"/>
    <property type="match status" value="1"/>
</dbReference>
<dbReference type="Proteomes" id="UP000799771">
    <property type="component" value="Unassembled WGS sequence"/>
</dbReference>
<accession>A0A6A6AC95</accession>
<dbReference type="InterPro" id="IPR056119">
    <property type="entry name" value="DUF7702"/>
</dbReference>
<dbReference type="PANTHER" id="PTHR35184:SF1">
    <property type="entry name" value="INTEGRAL MEMBRANE PROTEIN"/>
    <property type="match status" value="1"/>
</dbReference>
<keyword evidence="2" id="KW-0472">Membrane</keyword>
<sequence length="492" mass="54271">MANSKQANLKAPYPPTTWALGGAPVKKVDIPAQVVLMIFFLIGAAVHMKIFQKNRARGHKFLPSLFIFIFCISRILTSILRLASVSNPRNIRLAIAAQIFLAAGVVILFIINLIFTTRLVRSLHPSIGWHPVFAIAFRIICALIGITIIIVISATVQSFYTLDLATKATDRSLQLYGSTFLAIIAILPLPILLSSLLIPYSPPDQFGVGRLRTKVIVLLLSTIFLSFGAWYRCGSSFQTPVPRSQPLPSYLAKAPFYIFNFVVEIQTVLSYAILRVDLRFHVPNGAKGPGSYSLPKQDDTVELTDSRPNSASKPTEDAERVSIVESVAESVFDIEKADSIYLTPAPTSRSSTHSIASQSATRFSQLLGLTSKDPQQKRTWRDSEQERVIKRLGGPWEQLPSPAKSTFNSPTKSTFSTTSKSTFSGTTRSAFSRHTAAPSIPDIVIHDGEWTPSFSWDMPSSLSRFPSLRRFASMKRTVSVKRAPALKEEGEP</sequence>
<feature type="transmembrane region" description="Helical" evidence="2">
    <location>
        <begin position="30"/>
        <end position="50"/>
    </location>
</feature>
<keyword evidence="5" id="KW-1185">Reference proteome</keyword>
<dbReference type="EMBL" id="ML977506">
    <property type="protein sequence ID" value="KAF2129522.1"/>
    <property type="molecule type" value="Genomic_DNA"/>
</dbReference>
<dbReference type="InterPro" id="IPR021460">
    <property type="entry name" value="DUF3112"/>
</dbReference>
<dbReference type="RefSeq" id="XP_033523911.1">
    <property type="nucleotide sequence ID" value="XM_033665874.1"/>
</dbReference>
<protein>
    <recommendedName>
        <fullName evidence="3">DUF7702 domain-containing protein</fullName>
    </recommendedName>
</protein>
<dbReference type="GeneID" id="54406306"/>
<keyword evidence="2" id="KW-0812">Transmembrane</keyword>
<evidence type="ECO:0000313" key="4">
    <source>
        <dbReference type="EMBL" id="KAF2129522.1"/>
    </source>
</evidence>
<feature type="transmembrane region" description="Helical" evidence="2">
    <location>
        <begin position="62"/>
        <end position="83"/>
    </location>
</feature>
<dbReference type="AlphaFoldDB" id="A0A6A6AC95"/>
<keyword evidence="2" id="KW-1133">Transmembrane helix</keyword>